<keyword evidence="2" id="KW-1185">Reference proteome</keyword>
<organism evidence="1 2">
    <name type="scientific">Mythimna loreyi</name>
    <dbReference type="NCBI Taxonomy" id="667449"/>
    <lineage>
        <taxon>Eukaryota</taxon>
        <taxon>Metazoa</taxon>
        <taxon>Ecdysozoa</taxon>
        <taxon>Arthropoda</taxon>
        <taxon>Hexapoda</taxon>
        <taxon>Insecta</taxon>
        <taxon>Pterygota</taxon>
        <taxon>Neoptera</taxon>
        <taxon>Endopterygota</taxon>
        <taxon>Lepidoptera</taxon>
        <taxon>Glossata</taxon>
        <taxon>Ditrysia</taxon>
        <taxon>Noctuoidea</taxon>
        <taxon>Noctuidae</taxon>
        <taxon>Noctuinae</taxon>
        <taxon>Hadenini</taxon>
        <taxon>Mythimna</taxon>
    </lineage>
</organism>
<accession>A0ACC2QG68</accession>
<proteinExistence type="predicted"/>
<name>A0ACC2QG68_9NEOP</name>
<dbReference type="EMBL" id="CM056780">
    <property type="protein sequence ID" value="KAJ8716331.1"/>
    <property type="molecule type" value="Genomic_DNA"/>
</dbReference>
<reference evidence="1" key="1">
    <citation type="submission" date="2023-03" db="EMBL/GenBank/DDBJ databases">
        <title>Chromosome-level genomes of two armyworms, Mythimna separata and Mythimna loreyi, provide insights into the biosynthesis and reception of sex pheromones.</title>
        <authorList>
            <person name="Zhao H."/>
        </authorList>
    </citation>
    <scope>NUCLEOTIDE SEQUENCE</scope>
    <source>
        <strain evidence="1">BeijingLab</strain>
    </source>
</reference>
<gene>
    <name evidence="1" type="ORF">PYW08_013616</name>
</gene>
<protein>
    <submittedName>
        <fullName evidence="1">Uncharacterized protein</fullName>
    </submittedName>
</protein>
<comment type="caution">
    <text evidence="1">The sequence shown here is derived from an EMBL/GenBank/DDBJ whole genome shotgun (WGS) entry which is preliminary data.</text>
</comment>
<evidence type="ECO:0000313" key="2">
    <source>
        <dbReference type="Proteomes" id="UP001231649"/>
    </source>
</evidence>
<evidence type="ECO:0000313" key="1">
    <source>
        <dbReference type="EMBL" id="KAJ8716331.1"/>
    </source>
</evidence>
<dbReference type="Proteomes" id="UP001231649">
    <property type="component" value="Chromosome 4"/>
</dbReference>
<sequence>MSERCQTKLTEKFDNKNYIIYFGILCTAVAVLYFYRFHFATIAFSYVLGCVACYYGLNSNILHDYIDKLKCHFVGETYKVEGDAPVRGCETCGSKDCGRHDSSVSAEPWVGLQIHKQLDQAIEDFYNTILDQFINSWYSKVTLQPFFVDELRYQLRYASACLLQRAIKINYAKFITSRLIPCALRHYSVCASRPGVSLDSKMALHPAAANRNAELKYLRCITNAIMPYLLKNNELQNPVFRVLIREIFAGWVLLSLTDVLADPYILNTLIILATGDETMAQLPSTPNYKVEFLETFVRQTESIYSQRCKLLRIELDVVITEQEHFFAFLQFMKTTSHLHLLNFYNDIKSFQTKILNPDIKSSEEESLLRQARVMYSTYLSVGHPLPIFGELAQELQALLQHDNSINKFQTSRALYQAARQSHAVLEKLWLPKFLHSEEFYFLLLGSRIPVGYQKQMVKKPHDRLLNTALKLGHKIKGALKPQTVDGQVLDCYTNSEDSEGDGVDNMDILKYLDNLAVEDAETGHDLSTYKVVLTNVETKLQAPPRRGTVRVFTLTVHRVEVGSGASLWSVERSEHDFHLLRSKLHEFHGDKLLLDLTLPSRRDNSPLETLRYKYEDFLQRLLQKPLLKTSELLRIFLTEDGDFSIVVQASTLNATSSDLGNIYQSVAHRLRKEKGQHLESFLRNLLVSSDIERYQALKQGTSHVEEAQEMSEDIAVEVQTKRQRRVRNIHASVFNNNFDVPAVVRAVDTHYQTSVVGFTQCLMYALIKVIRVRGVIAHVAGSLLALAKDLIDDAFNCLLNRTLRNLLNERRLAHLIRLGHGLLFGRKQMSPRLDARATCAAARRQLLAALPGGAALLGAAPGGLRAAVDTAFEIIQAPHLNKQLVYNLLDLCVMELFPELGSVNNSPSKEPKS</sequence>